<gene>
    <name evidence="3" type="primary">hyaD_2</name>
    <name evidence="3" type="ORF">NCTC12092_00842</name>
</gene>
<keyword evidence="3" id="KW-0328">Glycosyltransferase</keyword>
<dbReference type="Proteomes" id="UP000254461">
    <property type="component" value="Unassembled WGS sequence"/>
</dbReference>
<dbReference type="Gene3D" id="3.90.550.10">
    <property type="entry name" value="Spore Coat Polysaccharide Biosynthesis Protein SpsA, Chain A"/>
    <property type="match status" value="1"/>
</dbReference>
<proteinExistence type="predicted"/>
<dbReference type="GO" id="GO:0050501">
    <property type="term" value="F:hyaluronan synthase activity"/>
    <property type="evidence" value="ECO:0007669"/>
    <property type="project" value="UniProtKB-EC"/>
</dbReference>
<dbReference type="PANTHER" id="PTHR22916:SF3">
    <property type="entry name" value="UDP-GLCNAC:BETAGAL BETA-1,3-N-ACETYLGLUCOSAMINYLTRANSFERASE-LIKE PROTEIN 1"/>
    <property type="match status" value="1"/>
</dbReference>
<evidence type="ECO:0000256" key="1">
    <source>
        <dbReference type="SAM" id="Coils"/>
    </source>
</evidence>
<sequence>MKKVSIICTNYNKGPWISEALDSFLAQQTSFDVEIIVIDDASTDHSRQILMDYQASFPDRIRLIVNEVNLGIARTWVKACLEAKGQYIARCDGDDYWTDTLKLQKQVDLLDSSPDSKWSNTDFDFVDTDGKLIQGNAFESGFTPLTDTYEKMLALKGMTMSSTWLVEAELMRAVNQRIDLETSDDTFDIQLELFQSTSLAYLKDSTTVYRLTDNSDSRPVAEEKMLGRIQGLLETQLSYLSKYPTANMEAIAKALLKQDAKNEIRIHQLSHTIHELRQTLVDQEALQAERIDQLEQQLDHQRQEVEALTHQYNCVVTSRRWRYLSKLLELFRRKK</sequence>
<evidence type="ECO:0000313" key="3">
    <source>
        <dbReference type="EMBL" id="SUN46094.1"/>
    </source>
</evidence>
<dbReference type="AlphaFoldDB" id="A0A380JRY1"/>
<dbReference type="EMBL" id="UHFF01000002">
    <property type="protein sequence ID" value="SUN46094.1"/>
    <property type="molecule type" value="Genomic_DNA"/>
</dbReference>
<dbReference type="SUPFAM" id="SSF53448">
    <property type="entry name" value="Nucleotide-diphospho-sugar transferases"/>
    <property type="match status" value="1"/>
</dbReference>
<keyword evidence="3" id="KW-0808">Transferase</keyword>
<dbReference type="RefSeq" id="WP_021320671.1">
    <property type="nucleotide sequence ID" value="NZ_LR134273.1"/>
</dbReference>
<evidence type="ECO:0000259" key="2">
    <source>
        <dbReference type="Pfam" id="PF00535"/>
    </source>
</evidence>
<feature type="domain" description="Glycosyltransferase 2-like" evidence="2">
    <location>
        <begin position="5"/>
        <end position="127"/>
    </location>
</feature>
<dbReference type="InterPro" id="IPR001173">
    <property type="entry name" value="Glyco_trans_2-like"/>
</dbReference>
<protein>
    <submittedName>
        <fullName evidence="3">Glycosyltransferase</fullName>
        <ecNumber evidence="3">2.4.1.212</ecNumber>
    </submittedName>
</protein>
<feature type="coiled-coil region" evidence="1">
    <location>
        <begin position="284"/>
        <end position="311"/>
    </location>
</feature>
<dbReference type="InterPro" id="IPR029044">
    <property type="entry name" value="Nucleotide-diphossugar_trans"/>
</dbReference>
<dbReference type="EC" id="2.4.1.212" evidence="3"/>
<evidence type="ECO:0000313" key="4">
    <source>
        <dbReference type="Proteomes" id="UP000254461"/>
    </source>
</evidence>
<organism evidence="3 4">
    <name type="scientific">Streptococcus equi subsp. equi</name>
    <dbReference type="NCBI Taxonomy" id="148942"/>
    <lineage>
        <taxon>Bacteria</taxon>
        <taxon>Bacillati</taxon>
        <taxon>Bacillota</taxon>
        <taxon>Bacilli</taxon>
        <taxon>Lactobacillales</taxon>
        <taxon>Streptococcaceae</taxon>
        <taxon>Streptococcus</taxon>
    </lineage>
</organism>
<accession>A0A380JRY1</accession>
<name>A0A380JRY1_9STRE</name>
<dbReference type="PANTHER" id="PTHR22916">
    <property type="entry name" value="GLYCOSYLTRANSFERASE"/>
    <property type="match status" value="1"/>
</dbReference>
<keyword evidence="1" id="KW-0175">Coiled coil</keyword>
<reference evidence="3 4" key="1">
    <citation type="submission" date="2018-06" db="EMBL/GenBank/DDBJ databases">
        <authorList>
            <consortium name="Pathogen Informatics"/>
            <person name="Doyle S."/>
        </authorList>
    </citation>
    <scope>NUCLEOTIDE SEQUENCE [LARGE SCALE GENOMIC DNA]</scope>
    <source>
        <strain evidence="3 4">NCTC12092</strain>
    </source>
</reference>
<dbReference type="Pfam" id="PF00535">
    <property type="entry name" value="Glycos_transf_2"/>
    <property type="match status" value="1"/>
</dbReference>